<name>A0A4S2MKX4_9PEZI</name>
<sequence>MSIRFGRSGNGYDSSQVMETADDDWRQITDLAERRKIQNRLAQRNYRRKLRAKLEMLERQASEATPSDDSSAYTTTSTVATPPNKKPNAPRHKKSISTGCLRTWTNSLTIPVGVAKPRARGRANSTRSVGSLPSDRVHQEFGYARQQLTPPMSTVPSTSGHASPNVPAYHNFHYTTSTDYYSPEYTPVFTQTPCSPSPSIKVEQVPVSSALGIWSSAPDCASISPTTCHAVPEITVSSAAAAELMTRLSQPMSSPQLGPSFQHTDFPALPSTYISTPPMAPTSPSAYQDSWSQSLPSPPVEVKQEPDMPESWDFPEVTAAEVMMFPACGQTMQRANSWPHQIVPCEGEMWGAW</sequence>
<organism evidence="3 4">
    <name type="scientific">Ascodesmis nigricans</name>
    <dbReference type="NCBI Taxonomy" id="341454"/>
    <lineage>
        <taxon>Eukaryota</taxon>
        <taxon>Fungi</taxon>
        <taxon>Dikarya</taxon>
        <taxon>Ascomycota</taxon>
        <taxon>Pezizomycotina</taxon>
        <taxon>Pezizomycetes</taxon>
        <taxon>Pezizales</taxon>
        <taxon>Ascodesmidaceae</taxon>
        <taxon>Ascodesmis</taxon>
    </lineage>
</organism>
<dbReference type="InterPro" id="IPR046347">
    <property type="entry name" value="bZIP_sf"/>
</dbReference>
<dbReference type="InParanoid" id="A0A4S2MKX4"/>
<keyword evidence="4" id="KW-1185">Reference proteome</keyword>
<dbReference type="InterPro" id="IPR052635">
    <property type="entry name" value="Sec_Metab_Biosynth_Reg"/>
</dbReference>
<gene>
    <name evidence="3" type="ORF">EX30DRAFT_351726</name>
</gene>
<dbReference type="PANTHER" id="PTHR39607:SF3">
    <property type="entry name" value="BZIP DOMAIN-CONTAINING PROTEIN"/>
    <property type="match status" value="1"/>
</dbReference>
<dbReference type="OrthoDB" id="5973539at2759"/>
<dbReference type="PANTHER" id="PTHR39607">
    <property type="entry name" value="XANTHOCILLIN BIOSYNTHESIS CLUSTER TRANSCRIPTION FACTOR XANC-RELATED"/>
    <property type="match status" value="1"/>
</dbReference>
<feature type="domain" description="BZIP" evidence="2">
    <location>
        <begin position="34"/>
        <end position="49"/>
    </location>
</feature>
<dbReference type="EMBL" id="ML220151">
    <property type="protein sequence ID" value="TGZ77612.1"/>
    <property type="molecule type" value="Genomic_DNA"/>
</dbReference>
<evidence type="ECO:0000313" key="3">
    <source>
        <dbReference type="EMBL" id="TGZ77612.1"/>
    </source>
</evidence>
<dbReference type="InterPro" id="IPR004827">
    <property type="entry name" value="bZIP"/>
</dbReference>
<protein>
    <recommendedName>
        <fullName evidence="2">BZIP domain-containing protein</fullName>
    </recommendedName>
</protein>
<dbReference type="Proteomes" id="UP000298138">
    <property type="component" value="Unassembled WGS sequence"/>
</dbReference>
<evidence type="ECO:0000313" key="4">
    <source>
        <dbReference type="Proteomes" id="UP000298138"/>
    </source>
</evidence>
<dbReference type="Gene3D" id="1.20.5.170">
    <property type="match status" value="1"/>
</dbReference>
<feature type="region of interest" description="Disordered" evidence="1">
    <location>
        <begin position="58"/>
        <end position="95"/>
    </location>
</feature>
<accession>A0A4S2MKX4</accession>
<feature type="compositionally biased region" description="Low complexity" evidence="1">
    <location>
        <begin position="64"/>
        <end position="83"/>
    </location>
</feature>
<reference evidence="3 4" key="1">
    <citation type="submission" date="2019-04" db="EMBL/GenBank/DDBJ databases">
        <title>Comparative genomics and transcriptomics to analyze fruiting body development in filamentous ascomycetes.</title>
        <authorList>
            <consortium name="DOE Joint Genome Institute"/>
            <person name="Lutkenhaus R."/>
            <person name="Traeger S."/>
            <person name="Breuer J."/>
            <person name="Kuo A."/>
            <person name="Lipzen A."/>
            <person name="Pangilinan J."/>
            <person name="Dilworth D."/>
            <person name="Sandor L."/>
            <person name="Poggeler S."/>
            <person name="Barry K."/>
            <person name="Grigoriev I.V."/>
            <person name="Nowrousian M."/>
        </authorList>
    </citation>
    <scope>NUCLEOTIDE SEQUENCE [LARGE SCALE GENOMIC DNA]</scope>
    <source>
        <strain evidence="3 4">CBS 389.68</strain>
    </source>
</reference>
<dbReference type="SUPFAM" id="SSF57959">
    <property type="entry name" value="Leucine zipper domain"/>
    <property type="match status" value="1"/>
</dbReference>
<dbReference type="STRING" id="341454.A0A4S2MKX4"/>
<dbReference type="AlphaFoldDB" id="A0A4S2MKX4"/>
<dbReference type="CDD" id="cd14688">
    <property type="entry name" value="bZIP_YAP"/>
    <property type="match status" value="1"/>
</dbReference>
<evidence type="ECO:0000259" key="2">
    <source>
        <dbReference type="PROSITE" id="PS00036"/>
    </source>
</evidence>
<dbReference type="GO" id="GO:0003700">
    <property type="term" value="F:DNA-binding transcription factor activity"/>
    <property type="evidence" value="ECO:0007669"/>
    <property type="project" value="InterPro"/>
</dbReference>
<proteinExistence type="predicted"/>
<dbReference type="PROSITE" id="PS00036">
    <property type="entry name" value="BZIP_BASIC"/>
    <property type="match status" value="1"/>
</dbReference>
<evidence type="ECO:0000256" key="1">
    <source>
        <dbReference type="SAM" id="MobiDB-lite"/>
    </source>
</evidence>
<feature type="region of interest" description="Disordered" evidence="1">
    <location>
        <begin position="274"/>
        <end position="309"/>
    </location>
</feature>